<feature type="compositionally biased region" description="Basic and acidic residues" evidence="1">
    <location>
        <begin position="227"/>
        <end position="263"/>
    </location>
</feature>
<accession>A0A9N8QPY1</accession>
<reference evidence="2 3" key="1">
    <citation type="submission" date="2020-10" db="EMBL/GenBank/DDBJ databases">
        <authorList>
            <person name="Sedaghatjoo S."/>
        </authorList>
    </citation>
    <scope>NUCLEOTIDE SEQUENCE [LARGE SCALE GENOMIC DNA]</scope>
    <source>
        <strain evidence="2 3">LLFL</strain>
    </source>
</reference>
<evidence type="ECO:0000313" key="3">
    <source>
        <dbReference type="Proteomes" id="UP000836404"/>
    </source>
</evidence>
<organism evidence="2 3">
    <name type="scientific">Tilletia laevis</name>
    <dbReference type="NCBI Taxonomy" id="157183"/>
    <lineage>
        <taxon>Eukaryota</taxon>
        <taxon>Fungi</taxon>
        <taxon>Dikarya</taxon>
        <taxon>Basidiomycota</taxon>
        <taxon>Ustilaginomycotina</taxon>
        <taxon>Exobasidiomycetes</taxon>
        <taxon>Tilletiales</taxon>
        <taxon>Tilletiaceae</taxon>
        <taxon>Tilletia</taxon>
    </lineage>
</organism>
<feature type="compositionally biased region" description="Polar residues" evidence="1">
    <location>
        <begin position="1"/>
        <end position="10"/>
    </location>
</feature>
<feature type="region of interest" description="Disordered" evidence="1">
    <location>
        <begin position="1"/>
        <end position="94"/>
    </location>
</feature>
<keyword evidence="3" id="KW-1185">Reference proteome</keyword>
<comment type="caution">
    <text evidence="2">The sequence shown here is derived from an EMBL/GenBank/DDBJ whole genome shotgun (WGS) entry which is preliminary data.</text>
</comment>
<sequence length="402" mass="44529">MSIPSMSSDDGANPLGIPPPAPFFSASAAAQSDSPLPHSQSPGASRSTTPDRQLSARSIARRRDEEDLVATAEANAGNTTIEDEEEEVPTQASIVDKVFIDADKAAENEEKKAGRQQGSLQWNGPELRALLVAMFSHDVFNPTRTADQRSQSWLDAVKELNKWNELNLRKNGRFPVRTVEACDTKWRRSLYQAIRAGQSASEIASGPKEDEPQIMKACQHLKEQWEQSVRDEAVKQEAKKKAKNPDKAKALDARDKATAKSDEPSNVEGASGAARERDTSTEDDPLTATSDGRKTTKRLRTSRANGASSELTSAVESMGSRQLEAAAETLKQQQQHHEKLLRQAERARELEQRKHKDLLTREDRRLDLQEAQAGQEAQRDAQVVAVESKIDDLFAFLKERLE</sequence>
<dbReference type="Proteomes" id="UP000836404">
    <property type="component" value="Unassembled WGS sequence"/>
</dbReference>
<evidence type="ECO:0000256" key="1">
    <source>
        <dbReference type="SAM" id="MobiDB-lite"/>
    </source>
</evidence>
<name>A0A9N8QPY1_9BASI</name>
<feature type="compositionally biased region" description="Polar residues" evidence="1">
    <location>
        <begin position="37"/>
        <end position="56"/>
    </location>
</feature>
<feature type="compositionally biased region" description="Polar residues" evidence="1">
    <location>
        <begin position="302"/>
        <end position="315"/>
    </location>
</feature>
<protein>
    <submittedName>
        <fullName evidence="2">Uncharacterized protein</fullName>
    </submittedName>
</protein>
<gene>
    <name evidence="2" type="ORF">JKILLFL_G7164</name>
</gene>
<evidence type="ECO:0000313" key="2">
    <source>
        <dbReference type="EMBL" id="CAD6962277.1"/>
    </source>
</evidence>
<proteinExistence type="predicted"/>
<feature type="compositionally biased region" description="Low complexity" evidence="1">
    <location>
        <begin position="23"/>
        <end position="35"/>
    </location>
</feature>
<feature type="region of interest" description="Disordered" evidence="1">
    <location>
        <begin position="227"/>
        <end position="340"/>
    </location>
</feature>
<dbReference type="EMBL" id="CAJHJF010007258">
    <property type="protein sequence ID" value="CAD6962277.1"/>
    <property type="molecule type" value="Genomic_DNA"/>
</dbReference>
<dbReference type="AlphaFoldDB" id="A0A9N8QPY1"/>